<evidence type="ECO:0000256" key="1">
    <source>
        <dbReference type="SAM" id="MobiDB-lite"/>
    </source>
</evidence>
<dbReference type="Proteomes" id="UP000250235">
    <property type="component" value="Unassembled WGS sequence"/>
</dbReference>
<keyword evidence="3" id="KW-1185">Reference proteome</keyword>
<dbReference type="EMBL" id="KV011798">
    <property type="protein sequence ID" value="KZV25929.1"/>
    <property type="molecule type" value="Genomic_DNA"/>
</dbReference>
<evidence type="ECO:0000313" key="3">
    <source>
        <dbReference type="Proteomes" id="UP000250235"/>
    </source>
</evidence>
<name>A0A2Z7B2R9_9LAMI</name>
<feature type="region of interest" description="Disordered" evidence="1">
    <location>
        <begin position="73"/>
        <end position="92"/>
    </location>
</feature>
<reference evidence="2 3" key="1">
    <citation type="journal article" date="2015" name="Proc. Natl. Acad. Sci. U.S.A.">
        <title>The resurrection genome of Boea hygrometrica: A blueprint for survival of dehydration.</title>
        <authorList>
            <person name="Xiao L."/>
            <person name="Yang G."/>
            <person name="Zhang L."/>
            <person name="Yang X."/>
            <person name="Zhao S."/>
            <person name="Ji Z."/>
            <person name="Zhou Q."/>
            <person name="Hu M."/>
            <person name="Wang Y."/>
            <person name="Chen M."/>
            <person name="Xu Y."/>
            <person name="Jin H."/>
            <person name="Xiao X."/>
            <person name="Hu G."/>
            <person name="Bao F."/>
            <person name="Hu Y."/>
            <person name="Wan P."/>
            <person name="Li L."/>
            <person name="Deng X."/>
            <person name="Kuang T."/>
            <person name="Xiang C."/>
            <person name="Zhu J.K."/>
            <person name="Oliver M.J."/>
            <person name="He Y."/>
        </authorList>
    </citation>
    <scope>NUCLEOTIDE SEQUENCE [LARGE SCALE GENOMIC DNA]</scope>
    <source>
        <strain evidence="3">cv. XS01</strain>
    </source>
</reference>
<accession>A0A2Z7B2R9</accession>
<evidence type="ECO:0000313" key="2">
    <source>
        <dbReference type="EMBL" id="KZV25929.1"/>
    </source>
</evidence>
<gene>
    <name evidence="2" type="ORF">F511_29252</name>
</gene>
<feature type="compositionally biased region" description="Basic and acidic residues" evidence="1">
    <location>
        <begin position="81"/>
        <end position="92"/>
    </location>
</feature>
<dbReference type="AlphaFoldDB" id="A0A2Z7B2R9"/>
<proteinExistence type="predicted"/>
<organism evidence="2 3">
    <name type="scientific">Dorcoceras hygrometricum</name>
    <dbReference type="NCBI Taxonomy" id="472368"/>
    <lineage>
        <taxon>Eukaryota</taxon>
        <taxon>Viridiplantae</taxon>
        <taxon>Streptophyta</taxon>
        <taxon>Embryophyta</taxon>
        <taxon>Tracheophyta</taxon>
        <taxon>Spermatophyta</taxon>
        <taxon>Magnoliopsida</taxon>
        <taxon>eudicotyledons</taxon>
        <taxon>Gunneridae</taxon>
        <taxon>Pentapetalae</taxon>
        <taxon>asterids</taxon>
        <taxon>lamiids</taxon>
        <taxon>Lamiales</taxon>
        <taxon>Gesneriaceae</taxon>
        <taxon>Didymocarpoideae</taxon>
        <taxon>Trichosporeae</taxon>
        <taxon>Loxocarpinae</taxon>
        <taxon>Dorcoceras</taxon>
    </lineage>
</organism>
<sequence length="92" mass="10001">MEKVFKAAAKRRPAPVAEPVVKKKRTTVGRAAPTENILAIVPMVQEAVPISVIPAESPSDQRSCAPKIKLILQEDSDEEATAEHEKEKEGTI</sequence>
<protein>
    <submittedName>
        <fullName evidence="2">Uncharacterized protein</fullName>
    </submittedName>
</protein>